<dbReference type="EMBL" id="BMRB01000005">
    <property type="protein sequence ID" value="GGS48537.1"/>
    <property type="molecule type" value="Genomic_DNA"/>
</dbReference>
<dbReference type="CDD" id="cd00317">
    <property type="entry name" value="cyclophilin"/>
    <property type="match status" value="1"/>
</dbReference>
<dbReference type="InterPro" id="IPR029000">
    <property type="entry name" value="Cyclophilin-like_dom_sf"/>
</dbReference>
<dbReference type="PROSITE" id="PS51257">
    <property type="entry name" value="PROKAR_LIPOPROTEIN"/>
    <property type="match status" value="1"/>
</dbReference>
<dbReference type="InterPro" id="IPR044666">
    <property type="entry name" value="Cyclophilin_A-like"/>
</dbReference>
<dbReference type="AlphaFoldDB" id="A0A918GMK5"/>
<dbReference type="PANTHER" id="PTHR45625:SF3">
    <property type="entry name" value="PEPTIDYL-PROLYL CIS-TRANS ISOMERASE B-RELATED"/>
    <property type="match status" value="1"/>
</dbReference>
<feature type="chain" id="PRO_5036975033" description="PPIase cyclophilin-type domain-containing protein" evidence="3">
    <location>
        <begin position="24"/>
        <end position="271"/>
    </location>
</feature>
<evidence type="ECO:0000256" key="3">
    <source>
        <dbReference type="SAM" id="SignalP"/>
    </source>
</evidence>
<proteinExistence type="predicted"/>
<dbReference type="PROSITE" id="PS50072">
    <property type="entry name" value="CSA_PPIASE_2"/>
    <property type="match status" value="1"/>
</dbReference>
<feature type="region of interest" description="Disordered" evidence="2">
    <location>
        <begin position="26"/>
        <end position="63"/>
    </location>
</feature>
<evidence type="ECO:0000259" key="4">
    <source>
        <dbReference type="PROSITE" id="PS50072"/>
    </source>
</evidence>
<evidence type="ECO:0000256" key="2">
    <source>
        <dbReference type="SAM" id="MobiDB-lite"/>
    </source>
</evidence>
<name>A0A918GMK5_9PSEU</name>
<comment type="caution">
    <text evidence="5">The sequence shown here is derived from an EMBL/GenBank/DDBJ whole genome shotgun (WGS) entry which is preliminary data.</text>
</comment>
<dbReference type="Pfam" id="PF00160">
    <property type="entry name" value="Pro_isomerase"/>
    <property type="match status" value="1"/>
</dbReference>
<reference evidence="5" key="2">
    <citation type="submission" date="2020-09" db="EMBL/GenBank/DDBJ databases">
        <authorList>
            <person name="Sun Q."/>
            <person name="Ohkuma M."/>
        </authorList>
    </citation>
    <scope>NUCLEOTIDE SEQUENCE</scope>
    <source>
        <strain evidence="5">JCM 3276</strain>
    </source>
</reference>
<dbReference type="InterPro" id="IPR002130">
    <property type="entry name" value="Cyclophilin-type_PPIase_dom"/>
</dbReference>
<sequence>MIAPRVGLAAALLCGAAALTACASTVSGSASGSGSTTERTTTERTTTSTAPAGDVDVPASIPTELAPMPKRTTALPAKVDCEYRTEQGAAPAKDVDAPPATGVSAQGTAAATIALGGGDVAVTLDRALAPCAVNNFVSLAKQGYYDDTTCHRLTTAESLQVLQCGDPTGTGSGGPGYTFDDEVFPELEYGRGMLAMANAGTGADGNGTNGSQFFIVYGACEIPPNYTVFGSIDAASMAVVDEIAKAGTVSEGMPGDGKPSAEVVISGVEVA</sequence>
<dbReference type="GO" id="GO:0003755">
    <property type="term" value="F:peptidyl-prolyl cis-trans isomerase activity"/>
    <property type="evidence" value="ECO:0007669"/>
    <property type="project" value="InterPro"/>
</dbReference>
<dbReference type="PANTHER" id="PTHR45625">
    <property type="entry name" value="PEPTIDYL-PROLYL CIS-TRANS ISOMERASE-RELATED"/>
    <property type="match status" value="1"/>
</dbReference>
<feature type="compositionally biased region" description="Low complexity" evidence="2">
    <location>
        <begin position="26"/>
        <end position="53"/>
    </location>
</feature>
<dbReference type="RefSeq" id="WP_229787366.1">
    <property type="nucleotide sequence ID" value="NZ_BMRB01000005.1"/>
</dbReference>
<feature type="signal peptide" evidence="3">
    <location>
        <begin position="1"/>
        <end position="23"/>
    </location>
</feature>
<organism evidence="5 6">
    <name type="scientific">Actinokineospora fastidiosa</name>
    <dbReference type="NCBI Taxonomy" id="1816"/>
    <lineage>
        <taxon>Bacteria</taxon>
        <taxon>Bacillati</taxon>
        <taxon>Actinomycetota</taxon>
        <taxon>Actinomycetes</taxon>
        <taxon>Pseudonocardiales</taxon>
        <taxon>Pseudonocardiaceae</taxon>
        <taxon>Actinokineospora</taxon>
    </lineage>
</organism>
<dbReference type="Gene3D" id="2.40.100.10">
    <property type="entry name" value="Cyclophilin-like"/>
    <property type="match status" value="1"/>
</dbReference>
<comment type="function">
    <text evidence="1">PPIases accelerate the folding of proteins. It catalyzes the cis-trans isomerization of proline imidic peptide bonds in oligopeptides.</text>
</comment>
<keyword evidence="6" id="KW-1185">Reference proteome</keyword>
<dbReference type="Proteomes" id="UP000660680">
    <property type="component" value="Unassembled WGS sequence"/>
</dbReference>
<evidence type="ECO:0000256" key="1">
    <source>
        <dbReference type="ARBA" id="ARBA00002388"/>
    </source>
</evidence>
<accession>A0A918GMK5</accession>
<feature type="domain" description="PPIase cyclophilin-type" evidence="4">
    <location>
        <begin position="118"/>
        <end position="270"/>
    </location>
</feature>
<dbReference type="SUPFAM" id="SSF50891">
    <property type="entry name" value="Cyclophilin-like"/>
    <property type="match status" value="1"/>
</dbReference>
<gene>
    <name evidence="5" type="ORF">GCM10010171_49540</name>
</gene>
<evidence type="ECO:0000313" key="6">
    <source>
        <dbReference type="Proteomes" id="UP000660680"/>
    </source>
</evidence>
<protein>
    <recommendedName>
        <fullName evidence="4">PPIase cyclophilin-type domain-containing protein</fullName>
    </recommendedName>
</protein>
<reference evidence="5" key="1">
    <citation type="journal article" date="2014" name="Int. J. Syst. Evol. Microbiol.">
        <title>Complete genome sequence of Corynebacterium casei LMG S-19264T (=DSM 44701T), isolated from a smear-ripened cheese.</title>
        <authorList>
            <consortium name="US DOE Joint Genome Institute (JGI-PGF)"/>
            <person name="Walter F."/>
            <person name="Albersmeier A."/>
            <person name="Kalinowski J."/>
            <person name="Ruckert C."/>
        </authorList>
    </citation>
    <scope>NUCLEOTIDE SEQUENCE</scope>
    <source>
        <strain evidence="5">JCM 3276</strain>
    </source>
</reference>
<evidence type="ECO:0000313" key="5">
    <source>
        <dbReference type="EMBL" id="GGS48537.1"/>
    </source>
</evidence>
<keyword evidence="3" id="KW-0732">Signal</keyword>